<evidence type="ECO:0000313" key="1">
    <source>
        <dbReference type="EMBL" id="KAJ8668366.1"/>
    </source>
</evidence>
<organism evidence="1 2">
    <name type="scientific">Eretmocerus hayati</name>
    <dbReference type="NCBI Taxonomy" id="131215"/>
    <lineage>
        <taxon>Eukaryota</taxon>
        <taxon>Metazoa</taxon>
        <taxon>Ecdysozoa</taxon>
        <taxon>Arthropoda</taxon>
        <taxon>Hexapoda</taxon>
        <taxon>Insecta</taxon>
        <taxon>Pterygota</taxon>
        <taxon>Neoptera</taxon>
        <taxon>Endopterygota</taxon>
        <taxon>Hymenoptera</taxon>
        <taxon>Apocrita</taxon>
        <taxon>Proctotrupomorpha</taxon>
        <taxon>Chalcidoidea</taxon>
        <taxon>Aphelinidae</taxon>
        <taxon>Aphelininae</taxon>
        <taxon>Eretmocerus</taxon>
    </lineage>
</organism>
<proteinExistence type="predicted"/>
<protein>
    <submittedName>
        <fullName evidence="1">Uncharacterized protein</fullName>
    </submittedName>
</protein>
<comment type="caution">
    <text evidence="1">The sequence shown here is derived from an EMBL/GenBank/DDBJ whole genome shotgun (WGS) entry which is preliminary data.</text>
</comment>
<dbReference type="Proteomes" id="UP001239111">
    <property type="component" value="Chromosome 4"/>
</dbReference>
<accession>A0ACC2NCD0</accession>
<keyword evidence="2" id="KW-1185">Reference proteome</keyword>
<name>A0ACC2NCD0_9HYME</name>
<evidence type="ECO:0000313" key="2">
    <source>
        <dbReference type="Proteomes" id="UP001239111"/>
    </source>
</evidence>
<dbReference type="EMBL" id="CM056744">
    <property type="protein sequence ID" value="KAJ8668366.1"/>
    <property type="molecule type" value="Genomic_DNA"/>
</dbReference>
<reference evidence="1" key="1">
    <citation type="submission" date="2023-04" db="EMBL/GenBank/DDBJ databases">
        <title>A chromosome-level genome assembly of the parasitoid wasp Eretmocerus hayati.</title>
        <authorList>
            <person name="Zhong Y."/>
            <person name="Liu S."/>
            <person name="Liu Y."/>
        </authorList>
    </citation>
    <scope>NUCLEOTIDE SEQUENCE</scope>
    <source>
        <strain evidence="1">ZJU_SS_LIU_2023</strain>
    </source>
</reference>
<sequence length="631" mass="72933">MNSISIRTLVLIIFGMFIEKIHVVDSKIKIQSIARSIQNIIKEVRPYQLLLLLPENESGQEQLNIAEYTNEILNNVLNSEASLLIRISTSEDYQRYAEPNYKFLMNPKASSLIICVLHATFGNEHSRRLLVFEFREHLQFLTNLSNRRTRPRCLFIIIGKSRVPDDAIESMLKYAWQKKFLDIVILQYTSQSTVCPYQLVSQSYNPFTGIYSSKCYSPKSHTFTNKLKNLHGYPLKIALVARPPNVNFDRDSQGHPIKINGSEYHTILIASEVMNFDIEWVSPFVKSYSEPISDQIPETIIDFIVKGDIDLGANHAYLHLVFSDKVRQGERSVMSYVDNFVALVPVYHMPAWIVGNSILEIILNILAHVIVMRLIVRLFRFDLRYWNQHYILQILLSNSAPKVPHKTVERLFFLSLVLISVSYSRRLYILMTDVNIIQYSLGPYHTLSDVERSELILEINPYHKRMTFQNGSKLLKGLEKKIKQVDDVINCPARLLEYRNLACLIDKSVAVSQVMRNTRYNRPRMKIIKEHLWGAPKGCLFSQASPYVEEFNNVLSRIYEGGLWIKWVVHEGQQQDDSPSEVDFNGNTHDKLLRKKLEMVMSLGFSFATLSFLIELAIGFFKKAKLKQVSV</sequence>
<gene>
    <name evidence="1" type="ORF">QAD02_010029</name>
</gene>